<dbReference type="InterPro" id="IPR036380">
    <property type="entry name" value="Isochorismatase-like_sf"/>
</dbReference>
<dbReference type="PANTHER" id="PTHR11080:SF2">
    <property type="entry name" value="LD05707P"/>
    <property type="match status" value="1"/>
</dbReference>
<dbReference type="Pfam" id="PF00857">
    <property type="entry name" value="Isochorismatase"/>
    <property type="match status" value="1"/>
</dbReference>
<sequence length="194" mass="20607">MPKSPGYGMLWRTGCIKGTWRAQPVDGLQENDFDLVVRRNTHADVFMSSALRDIHGNDKSELPGNAVSHHLGDELASKKITHVFCVGTAGDLCISHTAMDVASAGFKTYVIEDVTKSFDARKGWPAMKKTLKAKGVEVVMMDGPEVGKVRALSIGGTQGQGTPTGAQGSPATMVFMATSMGLSSLGIRPSKLKG</sequence>
<protein>
    <recommendedName>
        <fullName evidence="6">nicotinamidase</fullName>
        <ecNumber evidence="6">3.5.1.19</ecNumber>
    </recommendedName>
    <alternativeName>
        <fullName evidence="7">Nicotinamide deamidase</fullName>
    </alternativeName>
</protein>
<comment type="caution">
    <text evidence="9">The sequence shown here is derived from an EMBL/GenBank/DDBJ whole genome shotgun (WGS) entry which is preliminary data.</text>
</comment>
<keyword evidence="2" id="KW-0662">Pyridine nucleotide biosynthesis</keyword>
<dbReference type="GO" id="GO:0019363">
    <property type="term" value="P:pyridine nucleotide biosynthetic process"/>
    <property type="evidence" value="ECO:0007669"/>
    <property type="project" value="UniProtKB-KW"/>
</dbReference>
<evidence type="ECO:0000259" key="8">
    <source>
        <dbReference type="Pfam" id="PF00857"/>
    </source>
</evidence>
<evidence type="ECO:0000256" key="6">
    <source>
        <dbReference type="ARBA" id="ARBA00039017"/>
    </source>
</evidence>
<keyword evidence="4" id="KW-0378">Hydrolase</keyword>
<evidence type="ECO:0000256" key="1">
    <source>
        <dbReference type="ARBA" id="ARBA00006336"/>
    </source>
</evidence>
<reference evidence="9" key="1">
    <citation type="submission" date="2021-03" db="EMBL/GenBank/DDBJ databases">
        <authorList>
            <person name="Tagirdzhanova G."/>
        </authorList>
    </citation>
    <scope>NUCLEOTIDE SEQUENCE</scope>
</reference>
<feature type="domain" description="Isochorismatase-like" evidence="8">
    <location>
        <begin position="13"/>
        <end position="139"/>
    </location>
</feature>
<dbReference type="EMBL" id="CAJPDT010000100">
    <property type="protein sequence ID" value="CAF9937601.1"/>
    <property type="molecule type" value="Genomic_DNA"/>
</dbReference>
<dbReference type="Proteomes" id="UP000664534">
    <property type="component" value="Unassembled WGS sequence"/>
</dbReference>
<evidence type="ECO:0000256" key="2">
    <source>
        <dbReference type="ARBA" id="ARBA00022642"/>
    </source>
</evidence>
<organism evidence="9 10">
    <name type="scientific">Imshaugia aleurites</name>
    <dbReference type="NCBI Taxonomy" id="172621"/>
    <lineage>
        <taxon>Eukaryota</taxon>
        <taxon>Fungi</taxon>
        <taxon>Dikarya</taxon>
        <taxon>Ascomycota</taxon>
        <taxon>Pezizomycotina</taxon>
        <taxon>Lecanoromycetes</taxon>
        <taxon>OSLEUM clade</taxon>
        <taxon>Lecanoromycetidae</taxon>
        <taxon>Lecanorales</taxon>
        <taxon>Lecanorineae</taxon>
        <taxon>Parmeliaceae</taxon>
        <taxon>Imshaugia</taxon>
    </lineage>
</organism>
<evidence type="ECO:0000313" key="9">
    <source>
        <dbReference type="EMBL" id="CAF9937601.1"/>
    </source>
</evidence>
<comment type="similarity">
    <text evidence="1">Belongs to the isochorismatase family.</text>
</comment>
<gene>
    <name evidence="9" type="primary">PNC1_1</name>
    <name evidence="9" type="ORF">IMSHALPRED_000480</name>
</gene>
<dbReference type="AlphaFoldDB" id="A0A8H3G3T2"/>
<accession>A0A8H3G3T2</accession>
<dbReference type="InterPro" id="IPR052347">
    <property type="entry name" value="Isochorismatase_Nicotinamidase"/>
</dbReference>
<evidence type="ECO:0000256" key="4">
    <source>
        <dbReference type="ARBA" id="ARBA00022801"/>
    </source>
</evidence>
<name>A0A8H3G3T2_9LECA</name>
<evidence type="ECO:0000313" key="10">
    <source>
        <dbReference type="Proteomes" id="UP000664534"/>
    </source>
</evidence>
<dbReference type="EC" id="3.5.1.19" evidence="6"/>
<dbReference type="PANTHER" id="PTHR11080">
    <property type="entry name" value="PYRAZINAMIDASE/NICOTINAMIDASE"/>
    <property type="match status" value="1"/>
</dbReference>
<dbReference type="SUPFAM" id="SSF52499">
    <property type="entry name" value="Isochorismatase-like hydrolases"/>
    <property type="match status" value="1"/>
</dbReference>
<dbReference type="Gene3D" id="3.40.50.850">
    <property type="entry name" value="Isochorismatase-like"/>
    <property type="match status" value="1"/>
</dbReference>
<keyword evidence="3" id="KW-0479">Metal-binding</keyword>
<evidence type="ECO:0000256" key="7">
    <source>
        <dbReference type="ARBA" id="ARBA00043224"/>
    </source>
</evidence>
<dbReference type="GO" id="GO:0046872">
    <property type="term" value="F:metal ion binding"/>
    <property type="evidence" value="ECO:0007669"/>
    <property type="project" value="UniProtKB-KW"/>
</dbReference>
<proteinExistence type="inferred from homology"/>
<dbReference type="GO" id="GO:0008936">
    <property type="term" value="F:nicotinamidase activity"/>
    <property type="evidence" value="ECO:0007669"/>
    <property type="project" value="UniProtKB-EC"/>
</dbReference>
<dbReference type="OrthoDB" id="3341310at2759"/>
<dbReference type="InterPro" id="IPR000868">
    <property type="entry name" value="Isochorismatase-like_dom"/>
</dbReference>
<keyword evidence="10" id="KW-1185">Reference proteome</keyword>
<comment type="pathway">
    <text evidence="5">Cofactor biosynthesis; nicotinate biosynthesis; nicotinate from nicotinamide: step 1/1.</text>
</comment>
<evidence type="ECO:0000256" key="3">
    <source>
        <dbReference type="ARBA" id="ARBA00022723"/>
    </source>
</evidence>
<evidence type="ECO:0000256" key="5">
    <source>
        <dbReference type="ARBA" id="ARBA00037900"/>
    </source>
</evidence>